<dbReference type="AlphaFoldDB" id="A0A3M6V8X0"/>
<evidence type="ECO:0000313" key="2">
    <source>
        <dbReference type="Proteomes" id="UP000275408"/>
    </source>
</evidence>
<protein>
    <submittedName>
        <fullName evidence="1">Uncharacterized protein</fullName>
    </submittedName>
</protein>
<keyword evidence="2" id="KW-1185">Reference proteome</keyword>
<comment type="caution">
    <text evidence="1">The sequence shown here is derived from an EMBL/GenBank/DDBJ whole genome shotgun (WGS) entry which is preliminary data.</text>
</comment>
<evidence type="ECO:0000313" key="1">
    <source>
        <dbReference type="EMBL" id="RMX61378.1"/>
    </source>
</evidence>
<reference evidence="1 2" key="1">
    <citation type="journal article" date="2018" name="Sci. Rep.">
        <title>Comparative analysis of the Pocillopora damicornis genome highlights role of immune system in coral evolution.</title>
        <authorList>
            <person name="Cunning R."/>
            <person name="Bay R.A."/>
            <person name="Gillette P."/>
            <person name="Baker A.C."/>
            <person name="Traylor-Knowles N."/>
        </authorList>
    </citation>
    <scope>NUCLEOTIDE SEQUENCE [LARGE SCALE GENOMIC DNA]</scope>
    <source>
        <strain evidence="1">RSMAS</strain>
        <tissue evidence="1">Whole animal</tissue>
    </source>
</reference>
<dbReference type="Proteomes" id="UP000275408">
    <property type="component" value="Unassembled WGS sequence"/>
</dbReference>
<accession>A0A3M6V8X0</accession>
<gene>
    <name evidence="1" type="ORF">pdam_00023560</name>
</gene>
<proteinExistence type="predicted"/>
<organism evidence="1 2">
    <name type="scientific">Pocillopora damicornis</name>
    <name type="common">Cauliflower coral</name>
    <name type="synonym">Millepora damicornis</name>
    <dbReference type="NCBI Taxonomy" id="46731"/>
    <lineage>
        <taxon>Eukaryota</taxon>
        <taxon>Metazoa</taxon>
        <taxon>Cnidaria</taxon>
        <taxon>Anthozoa</taxon>
        <taxon>Hexacorallia</taxon>
        <taxon>Scleractinia</taxon>
        <taxon>Astrocoeniina</taxon>
        <taxon>Pocilloporidae</taxon>
        <taxon>Pocillopora</taxon>
    </lineage>
</organism>
<dbReference type="EMBL" id="RCHS01000023">
    <property type="protein sequence ID" value="RMX61378.1"/>
    <property type="molecule type" value="Genomic_DNA"/>
</dbReference>
<name>A0A3M6V8X0_POCDA</name>
<sequence length="118" mass="12926">MGDAKKETESTARSITATLSADEASKILEKIRVNTQRIFNTTKGLNFALTPSNIPATEIVTKTLDSEQADTVRRTKNCILQQGKPPKLNISKDMQEAVKNLKQDDTITILPAEKAALV</sequence>